<evidence type="ECO:0000256" key="1">
    <source>
        <dbReference type="SAM" id="MobiDB-lite"/>
    </source>
</evidence>
<keyword evidence="2" id="KW-0472">Membrane</keyword>
<keyword evidence="4" id="KW-1185">Reference proteome</keyword>
<keyword evidence="2" id="KW-1133">Transmembrane helix</keyword>
<reference evidence="3 4" key="1">
    <citation type="submission" date="2020-10" db="EMBL/GenBank/DDBJ databases">
        <title>Sequencing the genomes of 1000 actinobacteria strains.</title>
        <authorList>
            <person name="Klenk H.-P."/>
        </authorList>
    </citation>
    <scope>NUCLEOTIDE SEQUENCE [LARGE SCALE GENOMIC DNA]</scope>
    <source>
        <strain evidence="3 4">DSM 45157</strain>
    </source>
</reference>
<feature type="region of interest" description="Disordered" evidence="1">
    <location>
        <begin position="200"/>
        <end position="222"/>
    </location>
</feature>
<feature type="compositionally biased region" description="Basic and acidic residues" evidence="1">
    <location>
        <begin position="201"/>
        <end position="215"/>
    </location>
</feature>
<feature type="transmembrane region" description="Helical" evidence="2">
    <location>
        <begin position="174"/>
        <end position="193"/>
    </location>
</feature>
<dbReference type="RefSeq" id="WP_191269696.1">
    <property type="nucleotide sequence ID" value="NZ_BMXJ01000003.1"/>
</dbReference>
<dbReference type="EMBL" id="JADBDY010000001">
    <property type="protein sequence ID" value="MBE1458465.1"/>
    <property type="molecule type" value="Genomic_DNA"/>
</dbReference>
<proteinExistence type="predicted"/>
<feature type="transmembrane region" description="Helical" evidence="2">
    <location>
        <begin position="26"/>
        <end position="50"/>
    </location>
</feature>
<comment type="caution">
    <text evidence="3">The sequence shown here is derived from an EMBL/GenBank/DDBJ whole genome shotgun (WGS) entry which is preliminary data.</text>
</comment>
<keyword evidence="2" id="KW-0812">Transmembrane</keyword>
<evidence type="ECO:0000313" key="4">
    <source>
        <dbReference type="Proteomes" id="UP000598217"/>
    </source>
</evidence>
<accession>A0ABR9HHF4</accession>
<protein>
    <submittedName>
        <fullName evidence="3">Uncharacterized protein</fullName>
    </submittedName>
</protein>
<evidence type="ECO:0000256" key="2">
    <source>
        <dbReference type="SAM" id="Phobius"/>
    </source>
</evidence>
<gene>
    <name evidence="3" type="ORF">H4W79_002679</name>
</gene>
<sequence>MAAPHPAPYGPPPHVDPRELRPSRTWYWVGGALIPLSLALGAVLFVTLILQATTPPDFTAQTRGTQSTTFTVDPAVHTQPQWLLYGSPTPVDHTACSLTGPDGQQPAFAYPTFNHEVEDPEGSWAMIGMTELTQAGEHTLTCQAPDDVRFALAYGADLADHTLTGLLSSLASQLTLPFLGAAGGLLLIIVTAVRRSSHRQHLIDQRTPHHPEQPRNPRHQNP</sequence>
<name>A0ABR9HHF4_9ACTN</name>
<dbReference type="Proteomes" id="UP000598217">
    <property type="component" value="Unassembled WGS sequence"/>
</dbReference>
<evidence type="ECO:0000313" key="3">
    <source>
        <dbReference type="EMBL" id="MBE1458465.1"/>
    </source>
</evidence>
<organism evidence="3 4">
    <name type="scientific">Nocardiopsis terrae</name>
    <dbReference type="NCBI Taxonomy" id="372655"/>
    <lineage>
        <taxon>Bacteria</taxon>
        <taxon>Bacillati</taxon>
        <taxon>Actinomycetota</taxon>
        <taxon>Actinomycetes</taxon>
        <taxon>Streptosporangiales</taxon>
        <taxon>Nocardiopsidaceae</taxon>
        <taxon>Nocardiopsis</taxon>
    </lineage>
</organism>